<dbReference type="PANTHER" id="PTHR42985:SF40">
    <property type="entry name" value="LD47995P-RELATED"/>
    <property type="match status" value="1"/>
</dbReference>
<comment type="subcellular location">
    <subcellularLocation>
        <location evidence="1">Cell membrane</location>
        <topology evidence="1">Multi-pass membrane protein</topology>
    </subcellularLocation>
</comment>
<evidence type="ECO:0000313" key="9">
    <source>
        <dbReference type="Proteomes" id="UP000784294"/>
    </source>
</evidence>
<evidence type="ECO:0000313" key="8">
    <source>
        <dbReference type="EMBL" id="VEL43046.1"/>
    </source>
</evidence>
<comment type="caution">
    <text evidence="8">The sequence shown here is derived from an EMBL/GenBank/DDBJ whole genome shotgun (WGS) entry which is preliminary data.</text>
</comment>
<keyword evidence="4" id="KW-0915">Sodium</keyword>
<gene>
    <name evidence="8" type="ORF">PXEA_LOCUS36486</name>
</gene>
<feature type="transmembrane region" description="Helical" evidence="7">
    <location>
        <begin position="113"/>
        <end position="140"/>
    </location>
</feature>
<dbReference type="AlphaFoldDB" id="A0A448XRD4"/>
<evidence type="ECO:0000256" key="5">
    <source>
        <dbReference type="ARBA" id="ARBA00023065"/>
    </source>
</evidence>
<organism evidence="8 9">
    <name type="scientific">Protopolystoma xenopodis</name>
    <dbReference type="NCBI Taxonomy" id="117903"/>
    <lineage>
        <taxon>Eukaryota</taxon>
        <taxon>Metazoa</taxon>
        <taxon>Spiralia</taxon>
        <taxon>Lophotrochozoa</taxon>
        <taxon>Platyhelminthes</taxon>
        <taxon>Monogenea</taxon>
        <taxon>Polyopisthocotylea</taxon>
        <taxon>Polystomatidea</taxon>
        <taxon>Polystomatidae</taxon>
        <taxon>Protopolystoma</taxon>
    </lineage>
</organism>
<proteinExistence type="predicted"/>
<dbReference type="GO" id="GO:0005886">
    <property type="term" value="C:plasma membrane"/>
    <property type="evidence" value="ECO:0007669"/>
    <property type="project" value="UniProtKB-SubCell"/>
</dbReference>
<evidence type="ECO:0000256" key="4">
    <source>
        <dbReference type="ARBA" id="ARBA00023053"/>
    </source>
</evidence>
<dbReference type="InterPro" id="IPR038377">
    <property type="entry name" value="Na/Glc_symporter_sf"/>
</dbReference>
<keyword evidence="7" id="KW-1133">Transmembrane helix</keyword>
<name>A0A448XRD4_9PLAT</name>
<dbReference type="GO" id="GO:0015293">
    <property type="term" value="F:symporter activity"/>
    <property type="evidence" value="ECO:0007669"/>
    <property type="project" value="TreeGrafter"/>
</dbReference>
<dbReference type="Proteomes" id="UP000784294">
    <property type="component" value="Unassembled WGS sequence"/>
</dbReference>
<keyword evidence="2" id="KW-0813">Transport</keyword>
<dbReference type="OrthoDB" id="6261780at2759"/>
<dbReference type="InterPro" id="IPR051163">
    <property type="entry name" value="Sodium:Solute_Symporter_SSF"/>
</dbReference>
<reference evidence="8" key="1">
    <citation type="submission" date="2018-11" db="EMBL/GenBank/DDBJ databases">
        <authorList>
            <consortium name="Pathogen Informatics"/>
        </authorList>
    </citation>
    <scope>NUCLEOTIDE SEQUENCE</scope>
</reference>
<dbReference type="PANTHER" id="PTHR42985">
    <property type="entry name" value="SODIUM-COUPLED MONOCARBOXYLATE TRANSPORTER"/>
    <property type="match status" value="1"/>
</dbReference>
<evidence type="ECO:0000256" key="1">
    <source>
        <dbReference type="ARBA" id="ARBA00004651"/>
    </source>
</evidence>
<keyword evidence="7" id="KW-0472">Membrane</keyword>
<evidence type="ECO:0000256" key="2">
    <source>
        <dbReference type="ARBA" id="ARBA00022448"/>
    </source>
</evidence>
<evidence type="ECO:0000256" key="3">
    <source>
        <dbReference type="ARBA" id="ARBA00022475"/>
    </source>
</evidence>
<protein>
    <submittedName>
        <fullName evidence="8">Uncharacterized protein</fullName>
    </submittedName>
</protein>
<keyword evidence="6" id="KW-0739">Sodium transport</keyword>
<accession>A0A448XRD4</accession>
<sequence>MALSIFGAVGGPILCIFTLGMFFPFINSKGGSVGLIVSLVVGLLFGLMPNVIPAINVPSDLSFSLDDCSPNNKTVTPSYVNGSCVETITTISTTVTPAAPDLNPYLKAFRISYLYYSHICGIIGFIVALLVSAITVSFSLF</sequence>
<keyword evidence="3" id="KW-1003">Cell membrane</keyword>
<dbReference type="EMBL" id="CAAALY010278408">
    <property type="protein sequence ID" value="VEL43046.1"/>
    <property type="molecule type" value="Genomic_DNA"/>
</dbReference>
<keyword evidence="5" id="KW-0406">Ion transport</keyword>
<feature type="transmembrane region" description="Helical" evidence="7">
    <location>
        <begin position="6"/>
        <end position="26"/>
    </location>
</feature>
<feature type="transmembrane region" description="Helical" evidence="7">
    <location>
        <begin position="33"/>
        <end position="55"/>
    </location>
</feature>
<keyword evidence="7" id="KW-0812">Transmembrane</keyword>
<dbReference type="GO" id="GO:0006814">
    <property type="term" value="P:sodium ion transport"/>
    <property type="evidence" value="ECO:0007669"/>
    <property type="project" value="UniProtKB-KW"/>
</dbReference>
<evidence type="ECO:0000256" key="7">
    <source>
        <dbReference type="SAM" id="Phobius"/>
    </source>
</evidence>
<keyword evidence="9" id="KW-1185">Reference proteome</keyword>
<dbReference type="Gene3D" id="1.20.1730.10">
    <property type="entry name" value="Sodium/glucose cotransporter"/>
    <property type="match status" value="1"/>
</dbReference>
<evidence type="ECO:0000256" key="6">
    <source>
        <dbReference type="ARBA" id="ARBA00023201"/>
    </source>
</evidence>